<dbReference type="CDD" id="cd02440">
    <property type="entry name" value="AdoMet_MTases"/>
    <property type="match status" value="1"/>
</dbReference>
<keyword evidence="2 4" id="KW-0808">Transferase</keyword>
<dbReference type="PANTHER" id="PTHR43861:SF1">
    <property type="entry name" value="TRANS-ACONITATE 2-METHYLTRANSFERASE"/>
    <property type="match status" value="1"/>
</dbReference>
<evidence type="ECO:0000313" key="4">
    <source>
        <dbReference type="EMBL" id="MFD1630902.1"/>
    </source>
</evidence>
<keyword evidence="5" id="KW-1185">Reference proteome</keyword>
<dbReference type="Proteomes" id="UP001597118">
    <property type="component" value="Unassembled WGS sequence"/>
</dbReference>
<dbReference type="GO" id="GO:0032259">
    <property type="term" value="P:methylation"/>
    <property type="evidence" value="ECO:0007669"/>
    <property type="project" value="UniProtKB-KW"/>
</dbReference>
<evidence type="ECO:0000259" key="3">
    <source>
        <dbReference type="Pfam" id="PF13649"/>
    </source>
</evidence>
<gene>
    <name evidence="4" type="ORF">ACFSAH_13515</name>
</gene>
<dbReference type="SUPFAM" id="SSF53335">
    <property type="entry name" value="S-adenosyl-L-methionine-dependent methyltransferases"/>
    <property type="match status" value="1"/>
</dbReference>
<comment type="caution">
    <text evidence="4">The sequence shown here is derived from an EMBL/GenBank/DDBJ whole genome shotgun (WGS) entry which is preliminary data.</text>
</comment>
<dbReference type="PANTHER" id="PTHR43861">
    <property type="entry name" value="TRANS-ACONITATE 2-METHYLTRANSFERASE-RELATED"/>
    <property type="match status" value="1"/>
</dbReference>
<accession>A0ABW4IFW8</accession>
<dbReference type="GO" id="GO:0008168">
    <property type="term" value="F:methyltransferase activity"/>
    <property type="evidence" value="ECO:0007669"/>
    <property type="project" value="UniProtKB-KW"/>
</dbReference>
<evidence type="ECO:0000256" key="1">
    <source>
        <dbReference type="ARBA" id="ARBA00022603"/>
    </source>
</evidence>
<protein>
    <submittedName>
        <fullName evidence="4">Class I SAM-dependent methyltransferase</fullName>
        <ecNumber evidence="4">2.1.1.-</ecNumber>
    </submittedName>
</protein>
<sequence>MKKSTIEEIRERFDHDVERFSNLDTGQQTVIDAKLCLELITDAAQTTIPTAKKILDIGCGAGNYTVKALQKLPNMDCTLIDLSLPMLNKATERIEKLTTGHITTIQGDILEVSLREHEYDVVLAGAVLHHLRTDDDWDIVFNKIYRSLKPNGSFWICDLITHDTPLIQQLFEKSYGEFLEKLGGKEYKKSVLDYIAKEDSPRSVTFQTDLLKKVGFRHIEILHKNSCFAAFGAIK</sequence>
<reference evidence="5" key="1">
    <citation type="journal article" date="2019" name="Int. J. Syst. Evol. Microbiol.">
        <title>The Global Catalogue of Microorganisms (GCM) 10K type strain sequencing project: providing services to taxonomists for standard genome sequencing and annotation.</title>
        <authorList>
            <consortium name="The Broad Institute Genomics Platform"/>
            <consortium name="The Broad Institute Genome Sequencing Center for Infectious Disease"/>
            <person name="Wu L."/>
            <person name="Ma J."/>
        </authorList>
    </citation>
    <scope>NUCLEOTIDE SEQUENCE [LARGE SCALE GENOMIC DNA]</scope>
    <source>
        <strain evidence="5">CCUG 53762</strain>
    </source>
</reference>
<feature type="domain" description="Methyltransferase" evidence="3">
    <location>
        <begin position="54"/>
        <end position="152"/>
    </location>
</feature>
<keyword evidence="1 4" id="KW-0489">Methyltransferase</keyword>
<dbReference type="RefSeq" id="WP_379663274.1">
    <property type="nucleotide sequence ID" value="NZ_JBHUDG010000020.1"/>
</dbReference>
<name>A0ABW4IFW8_9SPHI</name>
<dbReference type="InterPro" id="IPR041698">
    <property type="entry name" value="Methyltransf_25"/>
</dbReference>
<dbReference type="InterPro" id="IPR029063">
    <property type="entry name" value="SAM-dependent_MTases_sf"/>
</dbReference>
<evidence type="ECO:0000313" key="5">
    <source>
        <dbReference type="Proteomes" id="UP001597118"/>
    </source>
</evidence>
<organism evidence="4 5">
    <name type="scientific">Pseudopedobacter beijingensis</name>
    <dbReference type="NCBI Taxonomy" id="1207056"/>
    <lineage>
        <taxon>Bacteria</taxon>
        <taxon>Pseudomonadati</taxon>
        <taxon>Bacteroidota</taxon>
        <taxon>Sphingobacteriia</taxon>
        <taxon>Sphingobacteriales</taxon>
        <taxon>Sphingobacteriaceae</taxon>
        <taxon>Pseudopedobacter</taxon>
    </lineage>
</organism>
<dbReference type="EMBL" id="JBHUDG010000020">
    <property type="protein sequence ID" value="MFD1630902.1"/>
    <property type="molecule type" value="Genomic_DNA"/>
</dbReference>
<dbReference type="Gene3D" id="3.40.50.150">
    <property type="entry name" value="Vaccinia Virus protein VP39"/>
    <property type="match status" value="1"/>
</dbReference>
<dbReference type="EC" id="2.1.1.-" evidence="4"/>
<dbReference type="Pfam" id="PF13649">
    <property type="entry name" value="Methyltransf_25"/>
    <property type="match status" value="1"/>
</dbReference>
<proteinExistence type="predicted"/>
<evidence type="ECO:0000256" key="2">
    <source>
        <dbReference type="ARBA" id="ARBA00022679"/>
    </source>
</evidence>